<gene>
    <name evidence="2" type="ORF">GRF59_04780</name>
</gene>
<evidence type="ECO:0000313" key="2">
    <source>
        <dbReference type="EMBL" id="MWV42935.1"/>
    </source>
</evidence>
<feature type="transmembrane region" description="Helical" evidence="1">
    <location>
        <begin position="171"/>
        <end position="196"/>
    </location>
</feature>
<dbReference type="EMBL" id="WUBI01000001">
    <property type="protein sequence ID" value="MWV42935.1"/>
    <property type="molecule type" value="Genomic_DNA"/>
</dbReference>
<reference evidence="2 3" key="1">
    <citation type="submission" date="2019-12" db="EMBL/GenBank/DDBJ databases">
        <title>Paenibacillus sp. nov., an endophytic bacterium isolated from the stem of Dendrobium.</title>
        <authorList>
            <person name="Zhao R."/>
        </authorList>
    </citation>
    <scope>NUCLEOTIDE SEQUENCE [LARGE SCALE GENOMIC DNA]</scope>
    <source>
        <strain evidence="2 3">HJL G12</strain>
    </source>
</reference>
<sequence length="236" mass="25406">MHIDWASTQMYNTLMSVATGVALLMLLRFGSLLSHGKHVSYEGWSMGFAVPGFILTLLGGAMTLTWPLSKVGFPFDDIIFGEPSLGFGVLLLAGAILLWRRSKSGKGGELEPAAGTKQELEHMKKMIQPITYFAGAMGLALISIAIAGMYFELFAAPPEEPISGRFADYPLLEATFISGLYALTGIGAILLPFSLAKGNVIVAGIMRICWLIAGIAFLLFGALNYFTHIGLIIHTM</sequence>
<name>A0A7X3LG84_9BACL</name>
<dbReference type="AlphaFoldDB" id="A0A7X3LG84"/>
<proteinExistence type="predicted"/>
<feature type="transmembrane region" description="Helical" evidence="1">
    <location>
        <begin position="46"/>
        <end position="66"/>
    </location>
</feature>
<keyword evidence="1" id="KW-0812">Transmembrane</keyword>
<keyword evidence="1" id="KW-1133">Transmembrane helix</keyword>
<keyword evidence="1" id="KW-0472">Membrane</keyword>
<dbReference type="RefSeq" id="WP_160496494.1">
    <property type="nucleotide sequence ID" value="NZ_WUBI01000001.1"/>
</dbReference>
<protein>
    <submittedName>
        <fullName evidence="2">DUF981 family protein</fullName>
    </submittedName>
</protein>
<evidence type="ECO:0000256" key="1">
    <source>
        <dbReference type="SAM" id="Phobius"/>
    </source>
</evidence>
<feature type="transmembrane region" description="Helical" evidence="1">
    <location>
        <begin position="208"/>
        <end position="233"/>
    </location>
</feature>
<accession>A0A7X3LG84</accession>
<evidence type="ECO:0000313" key="3">
    <source>
        <dbReference type="Proteomes" id="UP000460318"/>
    </source>
</evidence>
<dbReference type="Proteomes" id="UP000460318">
    <property type="component" value="Unassembled WGS sequence"/>
</dbReference>
<comment type="caution">
    <text evidence="2">The sequence shown here is derived from an EMBL/GenBank/DDBJ whole genome shotgun (WGS) entry which is preliminary data.</text>
</comment>
<keyword evidence="3" id="KW-1185">Reference proteome</keyword>
<feature type="transmembrane region" description="Helical" evidence="1">
    <location>
        <begin position="130"/>
        <end position="151"/>
    </location>
</feature>
<dbReference type="Pfam" id="PF06168">
    <property type="entry name" value="DUF981"/>
    <property type="match status" value="1"/>
</dbReference>
<feature type="transmembrane region" description="Helical" evidence="1">
    <location>
        <begin position="14"/>
        <end position="34"/>
    </location>
</feature>
<organism evidence="2 3">
    <name type="scientific">Paenibacillus dendrobii</name>
    <dbReference type="NCBI Taxonomy" id="2691084"/>
    <lineage>
        <taxon>Bacteria</taxon>
        <taxon>Bacillati</taxon>
        <taxon>Bacillota</taxon>
        <taxon>Bacilli</taxon>
        <taxon>Bacillales</taxon>
        <taxon>Paenibacillaceae</taxon>
        <taxon>Paenibacillus</taxon>
    </lineage>
</organism>
<dbReference type="InterPro" id="IPR009324">
    <property type="entry name" value="DUF981"/>
</dbReference>
<feature type="transmembrane region" description="Helical" evidence="1">
    <location>
        <begin position="78"/>
        <end position="99"/>
    </location>
</feature>